<dbReference type="InterPro" id="IPR013766">
    <property type="entry name" value="Thioredoxin_domain"/>
</dbReference>
<sequence length="163" mass="18021">MKKTLIPFMAMLGLAAFLVFSGDDTYAAGDDPFVGKAGPAFHVEDWISQVPDREGKYLLVDFWATWCGPCIRAIPHMNELHSEFKDELTVVGISNESRAKVESMKGPKMDYYSAIDTSGAMAGFFQIRSIPHVVLMDPEGTVLYKGHPAYLSAEKVSELIARN</sequence>
<dbReference type="PANTHER" id="PTHR42852">
    <property type="entry name" value="THIOL:DISULFIDE INTERCHANGE PROTEIN DSBE"/>
    <property type="match status" value="1"/>
</dbReference>
<dbReference type="InterPro" id="IPR000866">
    <property type="entry name" value="AhpC/TSA"/>
</dbReference>
<dbReference type="AlphaFoldDB" id="A0A7X1B924"/>
<reference evidence="3 4" key="1">
    <citation type="submission" date="2020-07" db="EMBL/GenBank/DDBJ databases">
        <authorList>
            <person name="Feng X."/>
        </authorList>
    </citation>
    <scope>NUCLEOTIDE SEQUENCE [LARGE SCALE GENOMIC DNA]</scope>
    <source>
        <strain evidence="3 4">JCM23202</strain>
    </source>
</reference>
<name>A0A7X1B924_9BACT</name>
<keyword evidence="1" id="KW-0732">Signal</keyword>
<evidence type="ECO:0000259" key="2">
    <source>
        <dbReference type="PROSITE" id="PS51352"/>
    </source>
</evidence>
<dbReference type="GO" id="GO:0016491">
    <property type="term" value="F:oxidoreductase activity"/>
    <property type="evidence" value="ECO:0007669"/>
    <property type="project" value="InterPro"/>
</dbReference>
<feature type="signal peptide" evidence="1">
    <location>
        <begin position="1"/>
        <end position="21"/>
    </location>
</feature>
<dbReference type="EMBL" id="JACHVC010000012">
    <property type="protein sequence ID" value="MBC2606615.1"/>
    <property type="molecule type" value="Genomic_DNA"/>
</dbReference>
<dbReference type="PANTHER" id="PTHR42852:SF17">
    <property type="entry name" value="THIOREDOXIN-LIKE PROTEIN HI_1115"/>
    <property type="match status" value="1"/>
</dbReference>
<proteinExistence type="predicted"/>
<dbReference type="Gene3D" id="3.40.30.10">
    <property type="entry name" value="Glutaredoxin"/>
    <property type="match status" value="1"/>
</dbReference>
<dbReference type="CDD" id="cd02966">
    <property type="entry name" value="TlpA_like_family"/>
    <property type="match status" value="1"/>
</dbReference>
<organism evidence="3 4">
    <name type="scientific">Pelagicoccus albus</name>
    <dbReference type="NCBI Taxonomy" id="415222"/>
    <lineage>
        <taxon>Bacteria</taxon>
        <taxon>Pseudomonadati</taxon>
        <taxon>Verrucomicrobiota</taxon>
        <taxon>Opitutia</taxon>
        <taxon>Puniceicoccales</taxon>
        <taxon>Pelagicoccaceae</taxon>
        <taxon>Pelagicoccus</taxon>
    </lineage>
</organism>
<dbReference type="SUPFAM" id="SSF52833">
    <property type="entry name" value="Thioredoxin-like"/>
    <property type="match status" value="1"/>
</dbReference>
<gene>
    <name evidence="3" type="ORF">H5P27_11235</name>
</gene>
<evidence type="ECO:0000313" key="3">
    <source>
        <dbReference type="EMBL" id="MBC2606615.1"/>
    </source>
</evidence>
<dbReference type="Pfam" id="PF00578">
    <property type="entry name" value="AhpC-TSA"/>
    <property type="match status" value="1"/>
</dbReference>
<protein>
    <submittedName>
        <fullName evidence="3">Redoxin domain-containing protein</fullName>
    </submittedName>
</protein>
<comment type="caution">
    <text evidence="3">The sequence shown here is derived from an EMBL/GenBank/DDBJ whole genome shotgun (WGS) entry which is preliminary data.</text>
</comment>
<dbReference type="InterPro" id="IPR050553">
    <property type="entry name" value="Thioredoxin_ResA/DsbE_sf"/>
</dbReference>
<keyword evidence="4" id="KW-1185">Reference proteome</keyword>
<evidence type="ECO:0000313" key="4">
    <source>
        <dbReference type="Proteomes" id="UP000526501"/>
    </source>
</evidence>
<dbReference type="GO" id="GO:0016209">
    <property type="term" value="F:antioxidant activity"/>
    <property type="evidence" value="ECO:0007669"/>
    <property type="project" value="InterPro"/>
</dbReference>
<dbReference type="InterPro" id="IPR036249">
    <property type="entry name" value="Thioredoxin-like_sf"/>
</dbReference>
<evidence type="ECO:0000256" key="1">
    <source>
        <dbReference type="SAM" id="SignalP"/>
    </source>
</evidence>
<dbReference type="RefSeq" id="WP_185660484.1">
    <property type="nucleotide sequence ID" value="NZ_CAWPOO010000012.1"/>
</dbReference>
<feature type="chain" id="PRO_5031552700" evidence="1">
    <location>
        <begin position="22"/>
        <end position="163"/>
    </location>
</feature>
<feature type="domain" description="Thioredoxin" evidence="2">
    <location>
        <begin position="32"/>
        <end position="163"/>
    </location>
</feature>
<accession>A0A7X1B924</accession>
<dbReference type="Proteomes" id="UP000526501">
    <property type="component" value="Unassembled WGS sequence"/>
</dbReference>
<dbReference type="PROSITE" id="PS51352">
    <property type="entry name" value="THIOREDOXIN_2"/>
    <property type="match status" value="1"/>
</dbReference>